<evidence type="ECO:0000256" key="5">
    <source>
        <dbReference type="HAMAP-Rule" id="MF_00532"/>
    </source>
</evidence>
<sequence>MPTPTKTNKVKKTQVEKRTGKYFEAVGRRKTATARVRLYDAKSTAYTVNDRTLDSYFPAEELRRSINAPFEKLTEDHKYEVTVRVRGGGMRAQAEAIRHGIARALTISDGDLRKSLKSAKLLTRDARAKERRKFGLKKARKAPQWSKR</sequence>
<dbReference type="GO" id="GO:0003723">
    <property type="term" value="F:RNA binding"/>
    <property type="evidence" value="ECO:0007669"/>
    <property type="project" value="TreeGrafter"/>
</dbReference>
<dbReference type="NCBIfam" id="NF001099">
    <property type="entry name" value="PRK00132.1"/>
    <property type="match status" value="1"/>
</dbReference>
<comment type="caution">
    <text evidence="7">The sequence shown here is derived from an EMBL/GenBank/DDBJ whole genome shotgun (WGS) entry which is preliminary data.</text>
</comment>
<dbReference type="GO" id="GO:0005737">
    <property type="term" value="C:cytoplasm"/>
    <property type="evidence" value="ECO:0007669"/>
    <property type="project" value="UniProtKB-ARBA"/>
</dbReference>
<dbReference type="InterPro" id="IPR014721">
    <property type="entry name" value="Ribsml_uS5_D2-typ_fold_subgr"/>
</dbReference>
<dbReference type="Pfam" id="PF00380">
    <property type="entry name" value="Ribosomal_S9"/>
    <property type="match status" value="1"/>
</dbReference>
<organism evidence="7 8">
    <name type="scientific">Candidatus Vogelbacteria bacterium CG10_big_fil_rev_8_21_14_0_10_51_16</name>
    <dbReference type="NCBI Taxonomy" id="1975045"/>
    <lineage>
        <taxon>Bacteria</taxon>
        <taxon>Candidatus Vogeliibacteriota</taxon>
    </lineage>
</organism>
<reference evidence="7 8" key="1">
    <citation type="submission" date="2017-09" db="EMBL/GenBank/DDBJ databases">
        <title>Depth-based differentiation of microbial function through sediment-hosted aquifers and enrichment of novel symbionts in the deep terrestrial subsurface.</title>
        <authorList>
            <person name="Probst A.J."/>
            <person name="Ladd B."/>
            <person name="Jarett J.K."/>
            <person name="Geller-Mcgrath D.E."/>
            <person name="Sieber C.M."/>
            <person name="Emerson J.B."/>
            <person name="Anantharaman K."/>
            <person name="Thomas B.C."/>
            <person name="Malmstrom R."/>
            <person name="Stieglmeier M."/>
            <person name="Klingl A."/>
            <person name="Woyke T."/>
            <person name="Ryan C.M."/>
            <person name="Banfield J.F."/>
        </authorList>
    </citation>
    <scope>NUCLEOTIDE SEQUENCE [LARGE SCALE GENOMIC DNA]</scope>
    <source>
        <strain evidence="7">CG10_big_fil_rev_8_21_14_0_10_51_16</strain>
    </source>
</reference>
<dbReference type="PANTHER" id="PTHR21569:SF1">
    <property type="entry name" value="SMALL RIBOSOMAL SUBUNIT PROTEIN US9M"/>
    <property type="match status" value="1"/>
</dbReference>
<proteinExistence type="inferred from homology"/>
<dbReference type="InterPro" id="IPR000754">
    <property type="entry name" value="Ribosomal_uS9"/>
</dbReference>
<dbReference type="PROSITE" id="PS00360">
    <property type="entry name" value="RIBOSOMAL_S9"/>
    <property type="match status" value="1"/>
</dbReference>
<dbReference type="InterPro" id="IPR020574">
    <property type="entry name" value="Ribosomal_uS9_CS"/>
</dbReference>
<dbReference type="EMBL" id="PCYI01000019">
    <property type="protein sequence ID" value="PIR44830.1"/>
    <property type="molecule type" value="Genomic_DNA"/>
</dbReference>
<dbReference type="GO" id="GO:0006412">
    <property type="term" value="P:translation"/>
    <property type="evidence" value="ECO:0007669"/>
    <property type="project" value="UniProtKB-UniRule"/>
</dbReference>
<dbReference type="HAMAP" id="MF_00532_B">
    <property type="entry name" value="Ribosomal_uS9_B"/>
    <property type="match status" value="1"/>
</dbReference>
<evidence type="ECO:0000256" key="3">
    <source>
        <dbReference type="ARBA" id="ARBA00023274"/>
    </source>
</evidence>
<dbReference type="GO" id="GO:0015935">
    <property type="term" value="C:small ribosomal subunit"/>
    <property type="evidence" value="ECO:0007669"/>
    <property type="project" value="UniProtKB-ARBA"/>
</dbReference>
<comment type="similarity">
    <text evidence="1 5 6">Belongs to the universal ribosomal protein uS9 family.</text>
</comment>
<evidence type="ECO:0000256" key="1">
    <source>
        <dbReference type="ARBA" id="ARBA00005251"/>
    </source>
</evidence>
<protein>
    <recommendedName>
        <fullName evidence="4 5">Small ribosomal subunit protein uS9</fullName>
    </recommendedName>
</protein>
<dbReference type="InterPro" id="IPR020568">
    <property type="entry name" value="Ribosomal_Su5_D2-typ_SF"/>
</dbReference>
<accession>A0A2H0REG6</accession>
<dbReference type="PANTHER" id="PTHR21569">
    <property type="entry name" value="RIBOSOMAL PROTEIN S9"/>
    <property type="match status" value="1"/>
</dbReference>
<gene>
    <name evidence="5" type="primary">rpsI</name>
    <name evidence="7" type="ORF">COV10_03020</name>
</gene>
<name>A0A2H0REG6_9BACT</name>
<dbReference type="Proteomes" id="UP000228767">
    <property type="component" value="Unassembled WGS sequence"/>
</dbReference>
<dbReference type="InterPro" id="IPR023035">
    <property type="entry name" value="Ribosomal_uS9_bac/plastid"/>
</dbReference>
<dbReference type="AlphaFoldDB" id="A0A2H0REG6"/>
<evidence type="ECO:0000256" key="4">
    <source>
        <dbReference type="ARBA" id="ARBA00035259"/>
    </source>
</evidence>
<dbReference type="SUPFAM" id="SSF54211">
    <property type="entry name" value="Ribosomal protein S5 domain 2-like"/>
    <property type="match status" value="1"/>
</dbReference>
<evidence type="ECO:0000256" key="2">
    <source>
        <dbReference type="ARBA" id="ARBA00022980"/>
    </source>
</evidence>
<keyword evidence="3 5" id="KW-0687">Ribonucleoprotein</keyword>
<dbReference type="Gene3D" id="3.30.230.10">
    <property type="match status" value="1"/>
</dbReference>
<evidence type="ECO:0000313" key="7">
    <source>
        <dbReference type="EMBL" id="PIR44830.1"/>
    </source>
</evidence>
<evidence type="ECO:0000256" key="6">
    <source>
        <dbReference type="RuleBase" id="RU003815"/>
    </source>
</evidence>
<dbReference type="FunFam" id="3.30.230.10:FF:000001">
    <property type="entry name" value="30S ribosomal protein S9"/>
    <property type="match status" value="1"/>
</dbReference>
<dbReference type="GO" id="GO:0003735">
    <property type="term" value="F:structural constituent of ribosome"/>
    <property type="evidence" value="ECO:0007669"/>
    <property type="project" value="InterPro"/>
</dbReference>
<evidence type="ECO:0000313" key="8">
    <source>
        <dbReference type="Proteomes" id="UP000228767"/>
    </source>
</evidence>
<keyword evidence="2 5" id="KW-0689">Ribosomal protein</keyword>